<name>A0A9P5Y4H8_9AGAR</name>
<protein>
    <submittedName>
        <fullName evidence="2">Alpha/Beta hydrolase protein</fullName>
    </submittedName>
</protein>
<dbReference type="InterPro" id="IPR029058">
    <property type="entry name" value="AB_hydrolase_fold"/>
</dbReference>
<dbReference type="GO" id="GO:0016787">
    <property type="term" value="F:hydrolase activity"/>
    <property type="evidence" value="ECO:0007669"/>
    <property type="project" value="UniProtKB-KW"/>
</dbReference>
<dbReference type="AlphaFoldDB" id="A0A9P5Y4H8"/>
<reference evidence="2" key="1">
    <citation type="submission" date="2020-11" db="EMBL/GenBank/DDBJ databases">
        <authorList>
            <consortium name="DOE Joint Genome Institute"/>
            <person name="Ahrendt S."/>
            <person name="Riley R."/>
            <person name="Andreopoulos W."/>
            <person name="Labutti K."/>
            <person name="Pangilinan J."/>
            <person name="Ruiz-Duenas F.J."/>
            <person name="Barrasa J.M."/>
            <person name="Sanchez-Garcia M."/>
            <person name="Camarero S."/>
            <person name="Miyauchi S."/>
            <person name="Serrano A."/>
            <person name="Linde D."/>
            <person name="Babiker R."/>
            <person name="Drula E."/>
            <person name="Ayuso-Fernandez I."/>
            <person name="Pacheco R."/>
            <person name="Padilla G."/>
            <person name="Ferreira P."/>
            <person name="Barriuso J."/>
            <person name="Kellner H."/>
            <person name="Castanera R."/>
            <person name="Alfaro M."/>
            <person name="Ramirez L."/>
            <person name="Pisabarro A.G."/>
            <person name="Kuo A."/>
            <person name="Tritt A."/>
            <person name="Lipzen A."/>
            <person name="He G."/>
            <person name="Yan M."/>
            <person name="Ng V."/>
            <person name="Cullen D."/>
            <person name="Martin F."/>
            <person name="Rosso M.-N."/>
            <person name="Henrissat B."/>
            <person name="Hibbett D."/>
            <person name="Martinez A.T."/>
            <person name="Grigoriev I.V."/>
        </authorList>
    </citation>
    <scope>NUCLEOTIDE SEQUENCE</scope>
    <source>
        <strain evidence="2">CBS 247.69</strain>
    </source>
</reference>
<comment type="caution">
    <text evidence="2">The sequence shown here is derived from an EMBL/GenBank/DDBJ whole genome shotgun (WGS) entry which is preliminary data.</text>
</comment>
<dbReference type="Gene3D" id="3.40.50.1820">
    <property type="entry name" value="alpha/beta hydrolase"/>
    <property type="match status" value="1"/>
</dbReference>
<dbReference type="Pfam" id="PF12697">
    <property type="entry name" value="Abhydrolase_6"/>
    <property type="match status" value="1"/>
</dbReference>
<dbReference type="EMBL" id="MU150284">
    <property type="protein sequence ID" value="KAF9461441.1"/>
    <property type="molecule type" value="Genomic_DNA"/>
</dbReference>
<evidence type="ECO:0000313" key="2">
    <source>
        <dbReference type="EMBL" id="KAF9461441.1"/>
    </source>
</evidence>
<evidence type="ECO:0000259" key="1">
    <source>
        <dbReference type="Pfam" id="PF12697"/>
    </source>
</evidence>
<sequence length="353" mass="39060">MSTQGSLVVESFRLTTNTHGTPLVSTMKRYTRAPDVVNKKDPGAILFLGHGAGFPKETWEPVLEELFKLEVGAKNKSGFPLIREAWALDCQNHGEAGILNGEVLSRNPGLLNIYDYGDAFATLYRSGLLGNIDPDLHRVILVGHSAGSVGVTLATSFFNPPSMVPFSALILVDPPMSTKAMEGKETEIYKLVEATTPLRRDIWASHEAAVKWLKSRPPWGTWDERVFDLYVKYGLQPLPTPYYPDKTSGVTLSTHRTEENVAFTGTRYALDALYRLNQICHYIPVHLVFGARNDMFDREVQESIIDPEQGRTIASVTRIKGVGHLVVQEAPKKLADVLFAIIQGTPPETASKL</sequence>
<accession>A0A9P5Y4H8</accession>
<keyword evidence="2" id="KW-0378">Hydrolase</keyword>
<feature type="domain" description="AB hydrolase-1" evidence="1">
    <location>
        <begin position="45"/>
        <end position="337"/>
    </location>
</feature>
<dbReference type="SUPFAM" id="SSF53474">
    <property type="entry name" value="alpha/beta-Hydrolases"/>
    <property type="match status" value="1"/>
</dbReference>
<dbReference type="Proteomes" id="UP000807353">
    <property type="component" value="Unassembled WGS sequence"/>
</dbReference>
<dbReference type="OrthoDB" id="94039at2759"/>
<evidence type="ECO:0000313" key="3">
    <source>
        <dbReference type="Proteomes" id="UP000807353"/>
    </source>
</evidence>
<dbReference type="InterPro" id="IPR000073">
    <property type="entry name" value="AB_hydrolase_1"/>
</dbReference>
<proteinExistence type="predicted"/>
<organism evidence="2 3">
    <name type="scientific">Collybia nuda</name>
    <dbReference type="NCBI Taxonomy" id="64659"/>
    <lineage>
        <taxon>Eukaryota</taxon>
        <taxon>Fungi</taxon>
        <taxon>Dikarya</taxon>
        <taxon>Basidiomycota</taxon>
        <taxon>Agaricomycotina</taxon>
        <taxon>Agaricomycetes</taxon>
        <taxon>Agaricomycetidae</taxon>
        <taxon>Agaricales</taxon>
        <taxon>Tricholomatineae</taxon>
        <taxon>Clitocybaceae</taxon>
        <taxon>Collybia</taxon>
    </lineage>
</organism>
<gene>
    <name evidence="2" type="ORF">BDZ94DRAFT_1323340</name>
</gene>
<keyword evidence="3" id="KW-1185">Reference proteome</keyword>